<dbReference type="VEuPathDB" id="FungiDB:FUN_017022"/>
<dbReference type="VEuPathDB" id="FungiDB:RhiirFUN_022333"/>
<evidence type="ECO:0000313" key="3">
    <source>
        <dbReference type="EMBL" id="PKY41217.1"/>
    </source>
</evidence>
<protein>
    <submittedName>
        <fullName evidence="3">Uncharacterized protein</fullName>
    </submittedName>
</protein>
<evidence type="ECO:0000256" key="1">
    <source>
        <dbReference type="SAM" id="MobiDB-lite"/>
    </source>
</evidence>
<name>A0A2I1G3J5_9GLOM</name>
<keyword evidence="2" id="KW-0732">Signal</keyword>
<keyword evidence="4" id="KW-1185">Reference proteome</keyword>
<feature type="region of interest" description="Disordered" evidence="1">
    <location>
        <begin position="41"/>
        <end position="63"/>
    </location>
</feature>
<comment type="caution">
    <text evidence="3">The sequence shown here is derived from an EMBL/GenBank/DDBJ whole genome shotgun (WGS) entry which is preliminary data.</text>
</comment>
<organism evidence="3 4">
    <name type="scientific">Rhizophagus irregularis</name>
    <dbReference type="NCBI Taxonomy" id="588596"/>
    <lineage>
        <taxon>Eukaryota</taxon>
        <taxon>Fungi</taxon>
        <taxon>Fungi incertae sedis</taxon>
        <taxon>Mucoromycota</taxon>
        <taxon>Glomeromycotina</taxon>
        <taxon>Glomeromycetes</taxon>
        <taxon>Glomerales</taxon>
        <taxon>Glomeraceae</taxon>
        <taxon>Rhizophagus</taxon>
    </lineage>
</organism>
<feature type="chain" id="PRO_5014147452" evidence="2">
    <location>
        <begin position="20"/>
        <end position="63"/>
    </location>
</feature>
<proteinExistence type="predicted"/>
<reference evidence="3 4" key="1">
    <citation type="submission" date="2015-10" db="EMBL/GenBank/DDBJ databases">
        <title>Genome analyses suggest a sexual origin of heterokaryosis in a supposedly ancient asexual fungus.</title>
        <authorList>
            <person name="Ropars J."/>
            <person name="Sedzielewska K."/>
            <person name="Noel J."/>
            <person name="Charron P."/>
            <person name="Farinelli L."/>
            <person name="Marton T."/>
            <person name="Kruger M."/>
            <person name="Pelin A."/>
            <person name="Brachmann A."/>
            <person name="Corradi N."/>
        </authorList>
    </citation>
    <scope>NUCLEOTIDE SEQUENCE [LARGE SCALE GENOMIC DNA]</scope>
    <source>
        <strain evidence="3 4">A4</strain>
    </source>
</reference>
<evidence type="ECO:0000313" key="4">
    <source>
        <dbReference type="Proteomes" id="UP000234323"/>
    </source>
</evidence>
<feature type="signal peptide" evidence="2">
    <location>
        <begin position="1"/>
        <end position="19"/>
    </location>
</feature>
<feature type="non-terminal residue" evidence="3">
    <location>
        <position position="63"/>
    </location>
</feature>
<sequence>MSIRNLIIKTAFLLALVTASRPSDLKKVNITTIKSSSSGYTLECRDPKEHKSAKSHSLQKSFT</sequence>
<evidence type="ECO:0000256" key="2">
    <source>
        <dbReference type="SAM" id="SignalP"/>
    </source>
</evidence>
<dbReference type="VEuPathDB" id="FungiDB:RhiirA1_56212"/>
<dbReference type="Proteomes" id="UP000234323">
    <property type="component" value="Unassembled WGS sequence"/>
</dbReference>
<accession>A0A2I1G3J5</accession>
<gene>
    <name evidence="3" type="ORF">RhiirA4_395666</name>
</gene>
<feature type="compositionally biased region" description="Basic and acidic residues" evidence="1">
    <location>
        <begin position="43"/>
        <end position="52"/>
    </location>
</feature>
<dbReference type="AlphaFoldDB" id="A0A2I1G3J5"/>
<dbReference type="EMBL" id="LLXI01000138">
    <property type="protein sequence ID" value="PKY41217.1"/>
    <property type="molecule type" value="Genomic_DNA"/>
</dbReference>